<reference evidence="3" key="2">
    <citation type="journal article" date="2018" name="Hortic Res">
        <title>Improved Brassica rapa reference genome by single-molecule sequencing and chromosome conformation capture technologies.</title>
        <authorList>
            <person name="Zhang L."/>
            <person name="Cai X."/>
            <person name="Wu J."/>
            <person name="Liu M."/>
            <person name="Grob S."/>
            <person name="Cheng F."/>
            <person name="Liang J."/>
            <person name="Cai C."/>
            <person name="Liu Z."/>
            <person name="Liu B."/>
            <person name="Wang F."/>
            <person name="Li S."/>
            <person name="Liu F."/>
            <person name="Li X."/>
            <person name="Cheng L."/>
            <person name="Yang W."/>
            <person name="Li M.H."/>
            <person name="Grossniklaus U."/>
            <person name="Zheng H."/>
            <person name="Wang X."/>
        </authorList>
    </citation>
    <scope>NUCLEOTIDE SEQUENCE [LARGE SCALE GENOMIC DNA]</scope>
    <source>
        <strain evidence="3">cv. Chiifu-401-42</strain>
    </source>
</reference>
<evidence type="ECO:0000313" key="3">
    <source>
        <dbReference type="Proteomes" id="UP000011750"/>
    </source>
</evidence>
<dbReference type="PROSITE" id="PS50181">
    <property type="entry name" value="FBOX"/>
    <property type="match status" value="1"/>
</dbReference>
<dbReference type="STRING" id="51351.M4FD12"/>
<evidence type="ECO:0000313" key="2">
    <source>
        <dbReference type="EnsemblPlants" id="Bra038982.1-P"/>
    </source>
</evidence>
<dbReference type="SUPFAM" id="SSF81383">
    <property type="entry name" value="F-box domain"/>
    <property type="match status" value="1"/>
</dbReference>
<protein>
    <recommendedName>
        <fullName evidence="1">F-box domain-containing protein</fullName>
    </recommendedName>
</protein>
<dbReference type="OrthoDB" id="1032600at2759"/>
<dbReference type="InterPro" id="IPR057136">
    <property type="entry name" value="At2g35280_TPR_dom"/>
</dbReference>
<dbReference type="Proteomes" id="UP000011750">
    <property type="component" value="Unassembled WGS sequence"/>
</dbReference>
<organism evidence="2 3">
    <name type="scientific">Brassica campestris</name>
    <name type="common">Field mustard</name>
    <dbReference type="NCBI Taxonomy" id="3711"/>
    <lineage>
        <taxon>Eukaryota</taxon>
        <taxon>Viridiplantae</taxon>
        <taxon>Streptophyta</taxon>
        <taxon>Embryophyta</taxon>
        <taxon>Tracheophyta</taxon>
        <taxon>Spermatophyta</taxon>
        <taxon>Magnoliopsida</taxon>
        <taxon>eudicotyledons</taxon>
        <taxon>Gunneridae</taxon>
        <taxon>Pentapetalae</taxon>
        <taxon>rosids</taxon>
        <taxon>malvids</taxon>
        <taxon>Brassicales</taxon>
        <taxon>Brassicaceae</taxon>
        <taxon>Brassiceae</taxon>
        <taxon>Brassica</taxon>
    </lineage>
</organism>
<reference evidence="2" key="3">
    <citation type="submission" date="2023-03" db="UniProtKB">
        <authorList>
            <consortium name="EnsemblPlants"/>
        </authorList>
    </citation>
    <scope>IDENTIFICATION</scope>
    <source>
        <strain evidence="2">cv. Chiifu-401-42</strain>
    </source>
</reference>
<dbReference type="InterPro" id="IPR001810">
    <property type="entry name" value="F-box_dom"/>
</dbReference>
<dbReference type="HOGENOM" id="CLU_104797_0_0_1"/>
<dbReference type="Pfam" id="PF00646">
    <property type="entry name" value="F-box"/>
    <property type="match status" value="1"/>
</dbReference>
<dbReference type="EnsemblPlants" id="Bra038982.1">
    <property type="protein sequence ID" value="Bra038982.1-P"/>
    <property type="gene ID" value="Bra038982"/>
</dbReference>
<dbReference type="InterPro" id="IPR040338">
    <property type="entry name" value="At1g67623-like"/>
</dbReference>
<accession>M4FD12</accession>
<dbReference type="InParanoid" id="M4FD12"/>
<dbReference type="AlphaFoldDB" id="M4FD12"/>
<evidence type="ECO:0000259" key="1">
    <source>
        <dbReference type="PROSITE" id="PS50181"/>
    </source>
</evidence>
<dbReference type="eggNOG" id="KOG0851">
    <property type="taxonomic scope" value="Eukaryota"/>
</dbReference>
<dbReference type="Gramene" id="Bra038982.1">
    <property type="protein sequence ID" value="Bra038982.1-P"/>
    <property type="gene ID" value="Bra038982"/>
</dbReference>
<name>M4FD12_BRACM</name>
<dbReference type="InterPro" id="IPR036047">
    <property type="entry name" value="F-box-like_dom_sf"/>
</dbReference>
<dbReference type="PANTHER" id="PTHR33784:SF12">
    <property type="entry name" value="F-BOX DOMAIN-CONTAINING PROTEIN"/>
    <property type="match status" value="1"/>
</dbReference>
<keyword evidence="3" id="KW-1185">Reference proteome</keyword>
<dbReference type="Pfam" id="PF23310">
    <property type="entry name" value="TPR_27"/>
    <property type="match status" value="1"/>
</dbReference>
<sequence length="214" mass="24629">MTAQNNLSLLESLPQDLLGEILSRVASSSREDIGNCLLVSKTISSAVEDERVFNKLNLRPQTMNPQTTFVQYNSLMDKCIRSDNPAAHYIEGVKQYFVYDNTVLGMYHLRKSAEGSYGNGTYLYAILLLCTGNQEEGTMVLRSLGWEASRRRGDRCWRENKISLRTFIITVKPEYIQNMMTNAPPLTCHWNDLDTRCARCYIFKQMQKFIIFIQ</sequence>
<reference evidence="3" key="1">
    <citation type="journal article" date="2011" name="Nat. Genet.">
        <title>The genome of the mesopolyploid crop species Brassica rapa.</title>
        <authorList>
            <consortium name="Brassica rapa Genome Sequencing Project Consortium"/>
            <person name="Wang X."/>
            <person name="Wang H."/>
            <person name="Wang J."/>
            <person name="Sun R."/>
            <person name="Wu J."/>
            <person name="Liu S."/>
            <person name="Bai Y."/>
            <person name="Mun J.H."/>
            <person name="Bancroft I."/>
            <person name="Cheng F."/>
            <person name="Huang S."/>
            <person name="Li X."/>
            <person name="Hua W."/>
            <person name="Wang J."/>
            <person name="Wang X."/>
            <person name="Freeling M."/>
            <person name="Pires J.C."/>
            <person name="Paterson A.H."/>
            <person name="Chalhoub B."/>
            <person name="Wang B."/>
            <person name="Hayward A."/>
            <person name="Sharpe A.G."/>
            <person name="Park B.S."/>
            <person name="Weisshaar B."/>
            <person name="Liu B."/>
            <person name="Li B."/>
            <person name="Liu B."/>
            <person name="Tong C."/>
            <person name="Song C."/>
            <person name="Duran C."/>
            <person name="Peng C."/>
            <person name="Geng C."/>
            <person name="Koh C."/>
            <person name="Lin C."/>
            <person name="Edwards D."/>
            <person name="Mu D."/>
            <person name="Shen D."/>
            <person name="Soumpourou E."/>
            <person name="Li F."/>
            <person name="Fraser F."/>
            <person name="Conant G."/>
            <person name="Lassalle G."/>
            <person name="King G.J."/>
            <person name="Bonnema G."/>
            <person name="Tang H."/>
            <person name="Wang H."/>
            <person name="Belcram H."/>
            <person name="Zhou H."/>
            <person name="Hirakawa H."/>
            <person name="Abe H."/>
            <person name="Guo H."/>
            <person name="Wang H."/>
            <person name="Jin H."/>
            <person name="Parkin I.A."/>
            <person name="Batley J."/>
            <person name="Kim J.S."/>
            <person name="Just J."/>
            <person name="Li J."/>
            <person name="Xu J."/>
            <person name="Deng J."/>
            <person name="Kim J.A."/>
            <person name="Li J."/>
            <person name="Yu J."/>
            <person name="Meng J."/>
            <person name="Wang J."/>
            <person name="Min J."/>
            <person name="Poulain J."/>
            <person name="Wang J."/>
            <person name="Hatakeyama K."/>
            <person name="Wu K."/>
            <person name="Wang L."/>
            <person name="Fang L."/>
            <person name="Trick M."/>
            <person name="Links M.G."/>
            <person name="Zhao M."/>
            <person name="Jin M."/>
            <person name="Ramchiary N."/>
            <person name="Drou N."/>
            <person name="Berkman P.J."/>
            <person name="Cai Q."/>
            <person name="Huang Q."/>
            <person name="Li R."/>
            <person name="Tabata S."/>
            <person name="Cheng S."/>
            <person name="Zhang S."/>
            <person name="Zhang S."/>
            <person name="Huang S."/>
            <person name="Sato S."/>
            <person name="Sun S."/>
            <person name="Kwon S.J."/>
            <person name="Choi S.R."/>
            <person name="Lee T.H."/>
            <person name="Fan W."/>
            <person name="Zhao X."/>
            <person name="Tan X."/>
            <person name="Xu X."/>
            <person name="Wang Y."/>
            <person name="Qiu Y."/>
            <person name="Yin Y."/>
            <person name="Li Y."/>
            <person name="Du Y."/>
            <person name="Liao Y."/>
            <person name="Lim Y."/>
            <person name="Narusaka Y."/>
            <person name="Wang Y."/>
            <person name="Wang Z."/>
            <person name="Li Z."/>
            <person name="Wang Z."/>
            <person name="Xiong Z."/>
            <person name="Zhang Z."/>
        </authorList>
    </citation>
    <scope>NUCLEOTIDE SEQUENCE [LARGE SCALE GENOMIC DNA]</scope>
    <source>
        <strain evidence="3">cv. Chiifu-401-42</strain>
    </source>
</reference>
<feature type="domain" description="F-box" evidence="1">
    <location>
        <begin position="7"/>
        <end position="56"/>
    </location>
</feature>
<proteinExistence type="predicted"/>
<dbReference type="PANTHER" id="PTHR33784">
    <property type="entry name" value="OS05G0482100 PROTEIN"/>
    <property type="match status" value="1"/>
</dbReference>